<organism evidence="1 2">
    <name type="scientific">Ornithinibacter aureus</name>
    <dbReference type="NCBI Taxonomy" id="622664"/>
    <lineage>
        <taxon>Bacteria</taxon>
        <taxon>Bacillati</taxon>
        <taxon>Actinomycetota</taxon>
        <taxon>Actinomycetes</taxon>
        <taxon>Micrococcales</taxon>
        <taxon>Intrasporangiaceae</taxon>
        <taxon>Ornithinibacter</taxon>
    </lineage>
</organism>
<protein>
    <submittedName>
        <fullName evidence="1">Uncharacterized protein</fullName>
    </submittedName>
</protein>
<proteinExistence type="predicted"/>
<comment type="caution">
    <text evidence="1">The sequence shown here is derived from an EMBL/GenBank/DDBJ whole genome shotgun (WGS) entry which is preliminary data.</text>
</comment>
<gene>
    <name evidence="1" type="ORF">GCM10023153_15910</name>
</gene>
<dbReference type="Proteomes" id="UP001500390">
    <property type="component" value="Unassembled WGS sequence"/>
</dbReference>
<sequence length="258" mass="26113">MESNVAFIVVETSINHGGVTPWIADDPRVAVASEAAFADIPGWVSSLGADHVVITSRPTSGSVARLAATTLAGARPEVAVAHRVVPTTSVALAASGLNALESGSDAVAVLGAFDHLTTASASGTWLRSVTRLVDPKPSLGMHVRSLFGRGFVAMTTPAPSVGRTLETPPVGHPLLVGADAASAEFAAVVALAGAHVVQSVPVLADVKRAHGSAGAEFVALAPVVRVAEGTATCPVCASRQNAVTCPYCHVHCRITEPA</sequence>
<name>A0ABP8JQQ9_9MICO</name>
<evidence type="ECO:0000313" key="2">
    <source>
        <dbReference type="Proteomes" id="UP001500390"/>
    </source>
</evidence>
<reference evidence="2" key="1">
    <citation type="journal article" date="2019" name="Int. J. Syst. Evol. Microbiol.">
        <title>The Global Catalogue of Microorganisms (GCM) 10K type strain sequencing project: providing services to taxonomists for standard genome sequencing and annotation.</title>
        <authorList>
            <consortium name="The Broad Institute Genomics Platform"/>
            <consortium name="The Broad Institute Genome Sequencing Center for Infectious Disease"/>
            <person name="Wu L."/>
            <person name="Ma J."/>
        </authorList>
    </citation>
    <scope>NUCLEOTIDE SEQUENCE [LARGE SCALE GENOMIC DNA]</scope>
    <source>
        <strain evidence="2">JCM 17738</strain>
    </source>
</reference>
<evidence type="ECO:0000313" key="1">
    <source>
        <dbReference type="EMBL" id="GAA4394641.1"/>
    </source>
</evidence>
<dbReference type="RefSeq" id="WP_159902191.1">
    <property type="nucleotide sequence ID" value="NZ_BAABFX010000025.1"/>
</dbReference>
<dbReference type="EMBL" id="BAABFX010000025">
    <property type="protein sequence ID" value="GAA4394641.1"/>
    <property type="molecule type" value="Genomic_DNA"/>
</dbReference>
<keyword evidence="2" id="KW-1185">Reference proteome</keyword>
<accession>A0ABP8JQQ9</accession>